<evidence type="ECO:0000256" key="4">
    <source>
        <dbReference type="SAM" id="SignalP"/>
    </source>
</evidence>
<gene>
    <name evidence="5" type="ORF">MNOR_LOCUS40190</name>
</gene>
<feature type="region of interest" description="Disordered" evidence="3">
    <location>
        <begin position="97"/>
        <end position="175"/>
    </location>
</feature>
<feature type="chain" id="PRO_5043718860" evidence="4">
    <location>
        <begin position="23"/>
        <end position="175"/>
    </location>
</feature>
<evidence type="ECO:0000256" key="1">
    <source>
        <dbReference type="ARBA" id="ARBA00022460"/>
    </source>
</evidence>
<dbReference type="PANTHER" id="PTHR12236">
    <property type="entry name" value="STRUCTURAL CONTITUENT OF CUTICLE"/>
    <property type="match status" value="1"/>
</dbReference>
<keyword evidence="1 2" id="KW-0193">Cuticle</keyword>
<dbReference type="InterPro" id="IPR031311">
    <property type="entry name" value="CHIT_BIND_RR_consensus"/>
</dbReference>
<dbReference type="InterPro" id="IPR000618">
    <property type="entry name" value="Insect_cuticle"/>
</dbReference>
<feature type="non-terminal residue" evidence="5">
    <location>
        <position position="1"/>
    </location>
</feature>
<feature type="compositionally biased region" description="Pro residues" evidence="3">
    <location>
        <begin position="123"/>
        <end position="166"/>
    </location>
</feature>
<feature type="non-terminal residue" evidence="5">
    <location>
        <position position="175"/>
    </location>
</feature>
<dbReference type="PANTHER" id="PTHR12236:SF79">
    <property type="entry name" value="CUTICULAR PROTEIN 50CB-RELATED"/>
    <property type="match status" value="1"/>
</dbReference>
<protein>
    <submittedName>
        <fullName evidence="5">Uncharacterized protein</fullName>
    </submittedName>
</protein>
<evidence type="ECO:0000313" key="5">
    <source>
        <dbReference type="EMBL" id="CAL4236302.1"/>
    </source>
</evidence>
<evidence type="ECO:0000313" key="6">
    <source>
        <dbReference type="Proteomes" id="UP001497623"/>
    </source>
</evidence>
<dbReference type="GO" id="GO:0031012">
    <property type="term" value="C:extracellular matrix"/>
    <property type="evidence" value="ECO:0007669"/>
    <property type="project" value="TreeGrafter"/>
</dbReference>
<dbReference type="PROSITE" id="PS00233">
    <property type="entry name" value="CHIT_BIND_RR_1"/>
    <property type="match status" value="1"/>
</dbReference>
<reference evidence="5 6" key="1">
    <citation type="submission" date="2024-05" db="EMBL/GenBank/DDBJ databases">
        <authorList>
            <person name="Wallberg A."/>
        </authorList>
    </citation>
    <scope>NUCLEOTIDE SEQUENCE [LARGE SCALE GENOMIC DNA]</scope>
</reference>
<evidence type="ECO:0000256" key="3">
    <source>
        <dbReference type="SAM" id="MobiDB-lite"/>
    </source>
</evidence>
<accession>A0AAV2SPR1</accession>
<dbReference type="Pfam" id="PF00379">
    <property type="entry name" value="Chitin_bind_4"/>
    <property type="match status" value="1"/>
</dbReference>
<dbReference type="PRINTS" id="PR00947">
    <property type="entry name" value="CUTICLE"/>
</dbReference>
<keyword evidence="4" id="KW-0732">Signal</keyword>
<comment type="caution">
    <text evidence="5">The sequence shown here is derived from an EMBL/GenBank/DDBJ whole genome shotgun (WGS) entry which is preliminary data.</text>
</comment>
<dbReference type="InterPro" id="IPR051217">
    <property type="entry name" value="Insect_Cuticle_Struc_Prot"/>
</dbReference>
<dbReference type="GO" id="GO:0005615">
    <property type="term" value="C:extracellular space"/>
    <property type="evidence" value="ECO:0007669"/>
    <property type="project" value="TreeGrafter"/>
</dbReference>
<proteinExistence type="predicted"/>
<dbReference type="AlphaFoldDB" id="A0AAV2SPR1"/>
<organism evidence="5 6">
    <name type="scientific">Meganyctiphanes norvegica</name>
    <name type="common">Northern krill</name>
    <name type="synonym">Thysanopoda norvegica</name>
    <dbReference type="NCBI Taxonomy" id="48144"/>
    <lineage>
        <taxon>Eukaryota</taxon>
        <taxon>Metazoa</taxon>
        <taxon>Ecdysozoa</taxon>
        <taxon>Arthropoda</taxon>
        <taxon>Crustacea</taxon>
        <taxon>Multicrustacea</taxon>
        <taxon>Malacostraca</taxon>
        <taxon>Eumalacostraca</taxon>
        <taxon>Eucarida</taxon>
        <taxon>Euphausiacea</taxon>
        <taxon>Euphausiidae</taxon>
        <taxon>Meganyctiphanes</taxon>
    </lineage>
</organism>
<keyword evidence="6" id="KW-1185">Reference proteome</keyword>
<feature type="signal peptide" evidence="4">
    <location>
        <begin position="1"/>
        <end position="22"/>
    </location>
</feature>
<dbReference type="EMBL" id="CAXKWB010117445">
    <property type="protein sequence ID" value="CAL4236302.1"/>
    <property type="molecule type" value="Genomic_DNA"/>
</dbReference>
<name>A0AAV2SPR1_MEGNR</name>
<evidence type="ECO:0000256" key="2">
    <source>
        <dbReference type="PROSITE-ProRule" id="PRU00497"/>
    </source>
</evidence>
<dbReference type="PROSITE" id="PS51155">
    <property type="entry name" value="CHIT_BIND_RR_2"/>
    <property type="match status" value="1"/>
</dbReference>
<sequence>TKHINMIFKVTSLLAVIGICFGDQSPYKQAGMPYDFGYGVEDEYRGVNFGANEESDGNVVRGSYTVQLPDGRTQIVTYEADHVNGYRANVEYHGEAQFPHESGPAVTFKPETTGYEKPKQPSYQPPQPSYQPPQPSYQPPQPSYQPPQPSYQPPQPSYQPPKPSYQPPQSSGGYQ</sequence>
<dbReference type="Proteomes" id="UP001497623">
    <property type="component" value="Unassembled WGS sequence"/>
</dbReference>
<dbReference type="GO" id="GO:0042302">
    <property type="term" value="F:structural constituent of cuticle"/>
    <property type="evidence" value="ECO:0007669"/>
    <property type="project" value="UniProtKB-UniRule"/>
</dbReference>